<accession>A0A644WB94</accession>
<comment type="caution">
    <text evidence="4">The sequence shown here is derived from an EMBL/GenBank/DDBJ whole genome shotgun (WGS) entry which is preliminary data.</text>
</comment>
<dbReference type="EMBL" id="VSSQ01000767">
    <property type="protein sequence ID" value="MPM01012.1"/>
    <property type="molecule type" value="Genomic_DNA"/>
</dbReference>
<dbReference type="InterPro" id="IPR027417">
    <property type="entry name" value="P-loop_NTPase"/>
</dbReference>
<evidence type="ECO:0000256" key="2">
    <source>
        <dbReference type="ARBA" id="ARBA00022840"/>
    </source>
</evidence>
<evidence type="ECO:0000259" key="3">
    <source>
        <dbReference type="PROSITE" id="PS00662"/>
    </source>
</evidence>
<dbReference type="Gene3D" id="3.30.450.90">
    <property type="match status" value="1"/>
</dbReference>
<evidence type="ECO:0000313" key="4">
    <source>
        <dbReference type="EMBL" id="MPM01012.1"/>
    </source>
</evidence>
<dbReference type="Pfam" id="PF00437">
    <property type="entry name" value="T2SSE"/>
    <property type="match status" value="1"/>
</dbReference>
<dbReference type="PANTHER" id="PTHR30258:SF1">
    <property type="entry name" value="PROTEIN TRANSPORT PROTEIN HOFB HOMOLOG"/>
    <property type="match status" value="1"/>
</dbReference>
<dbReference type="GO" id="GO:0005886">
    <property type="term" value="C:plasma membrane"/>
    <property type="evidence" value="ECO:0007669"/>
    <property type="project" value="TreeGrafter"/>
</dbReference>
<name>A0A644WB94_9ZZZZ</name>
<dbReference type="GO" id="GO:0016887">
    <property type="term" value="F:ATP hydrolysis activity"/>
    <property type="evidence" value="ECO:0007669"/>
    <property type="project" value="TreeGrafter"/>
</dbReference>
<dbReference type="AlphaFoldDB" id="A0A644WB94"/>
<evidence type="ECO:0000256" key="1">
    <source>
        <dbReference type="ARBA" id="ARBA00022741"/>
    </source>
</evidence>
<gene>
    <name evidence="4" type="ORF">SDC9_47249</name>
</gene>
<keyword evidence="2" id="KW-0067">ATP-binding</keyword>
<dbReference type="PROSITE" id="PS00662">
    <property type="entry name" value="T2SP_E"/>
    <property type="match status" value="1"/>
</dbReference>
<keyword evidence="1" id="KW-0547">Nucleotide-binding</keyword>
<feature type="domain" description="Bacterial type II secretion system protein E" evidence="3">
    <location>
        <begin position="294"/>
        <end position="308"/>
    </location>
</feature>
<dbReference type="SUPFAM" id="SSF52540">
    <property type="entry name" value="P-loop containing nucleoside triphosphate hydrolases"/>
    <property type="match status" value="1"/>
</dbReference>
<reference evidence="4" key="1">
    <citation type="submission" date="2019-08" db="EMBL/GenBank/DDBJ databases">
        <authorList>
            <person name="Kucharzyk K."/>
            <person name="Murdoch R.W."/>
            <person name="Higgins S."/>
            <person name="Loffler F."/>
        </authorList>
    </citation>
    <scope>NUCLEOTIDE SEQUENCE</scope>
</reference>
<organism evidence="4">
    <name type="scientific">bioreactor metagenome</name>
    <dbReference type="NCBI Taxonomy" id="1076179"/>
    <lineage>
        <taxon>unclassified sequences</taxon>
        <taxon>metagenomes</taxon>
        <taxon>ecological metagenomes</taxon>
    </lineage>
</organism>
<dbReference type="CDD" id="cd01129">
    <property type="entry name" value="PulE-GspE-like"/>
    <property type="match status" value="1"/>
</dbReference>
<dbReference type="InterPro" id="IPR001482">
    <property type="entry name" value="T2SS/T4SS_dom"/>
</dbReference>
<sequence>MLENIYKIPTEVIQLLSSAEANSYHVLPYNKTNSIYFYYSSKTPNKEGTAFELEVILGAKIVLTLIEDEILNKLLLHYYRESKSKIQNISFTSGAGFVTTLIEEAYSLYASDVHLEIHDGRCRIRFRIDGKLIEKYIIESINYMGIVNQIKILSNLDISEKRLPQDGRILHNCDGNKFDVRVSTLPTIYGEKVVMRLLTRHSNLLVLENLGFDERQLDDYRKAISNPNGLILISGPTGSGKSTTLYATLIGINKEDTNILTIEDPVEYTIKGVNQVQLKEEIGLTFGHALRTFLRQDPDVIMLGEIRDSDTASMAIRSSLTGHLVFSTIHTNSAWGCVSRLVDMGAHPYLISETLRICIAQRLVRILCPHCKEKLSDTSHLSRYIGNNKEGLNVNKAVGCQKCFYTGYSGRKALYEVIPIDEYLSEKIREGCSDINDYLDKTGVSTLRSSAISMLKEGLTSFEEIIPLIYN</sequence>
<dbReference type="GO" id="GO:0005524">
    <property type="term" value="F:ATP binding"/>
    <property type="evidence" value="ECO:0007669"/>
    <property type="project" value="UniProtKB-KW"/>
</dbReference>
<protein>
    <recommendedName>
        <fullName evidence="3">Bacterial type II secretion system protein E domain-containing protein</fullName>
    </recommendedName>
</protein>
<dbReference type="Gene3D" id="3.40.50.300">
    <property type="entry name" value="P-loop containing nucleotide triphosphate hydrolases"/>
    <property type="match status" value="1"/>
</dbReference>
<dbReference type="PANTHER" id="PTHR30258">
    <property type="entry name" value="TYPE II SECRETION SYSTEM PROTEIN GSPE-RELATED"/>
    <property type="match status" value="1"/>
</dbReference>
<proteinExistence type="predicted"/>